<dbReference type="AlphaFoldDB" id="Q6YYR0"/>
<evidence type="ECO:0000256" key="1">
    <source>
        <dbReference type="SAM" id="MobiDB-lite"/>
    </source>
</evidence>
<organism evidence="2 3">
    <name type="scientific">Oryza sativa subsp. japonica</name>
    <name type="common">Rice</name>
    <dbReference type="NCBI Taxonomy" id="39947"/>
    <lineage>
        <taxon>Eukaryota</taxon>
        <taxon>Viridiplantae</taxon>
        <taxon>Streptophyta</taxon>
        <taxon>Embryophyta</taxon>
        <taxon>Tracheophyta</taxon>
        <taxon>Spermatophyta</taxon>
        <taxon>Magnoliopsida</taxon>
        <taxon>Liliopsida</taxon>
        <taxon>Poales</taxon>
        <taxon>Poaceae</taxon>
        <taxon>BOP clade</taxon>
        <taxon>Oryzoideae</taxon>
        <taxon>Oryzeae</taxon>
        <taxon>Oryzinae</taxon>
        <taxon>Oryza</taxon>
        <taxon>Oryza sativa</taxon>
    </lineage>
</organism>
<name>Q6YYR0_ORYSJ</name>
<feature type="compositionally biased region" description="Basic and acidic residues" evidence="1">
    <location>
        <begin position="8"/>
        <end position="22"/>
    </location>
</feature>
<evidence type="ECO:0000313" key="3">
    <source>
        <dbReference type="Proteomes" id="UP000000763"/>
    </source>
</evidence>
<sequence>MDGAINGREGRREGHRQERRAASWENDGGTARQQQAWRRTSAVADTSRFHRRHHLSRDKGEESEAGWAGSTY</sequence>
<reference evidence="3" key="1">
    <citation type="journal article" date="2005" name="Nature">
        <title>The map-based sequence of the rice genome.</title>
        <authorList>
            <consortium name="International rice genome sequencing project (IRGSP)"/>
            <person name="Matsumoto T."/>
            <person name="Wu J."/>
            <person name="Kanamori H."/>
            <person name="Katayose Y."/>
            <person name="Fujisawa M."/>
            <person name="Namiki N."/>
            <person name="Mizuno H."/>
            <person name="Yamamoto K."/>
            <person name="Antonio B.A."/>
            <person name="Baba T."/>
            <person name="Sakata K."/>
            <person name="Nagamura Y."/>
            <person name="Aoki H."/>
            <person name="Arikawa K."/>
            <person name="Arita K."/>
            <person name="Bito T."/>
            <person name="Chiden Y."/>
            <person name="Fujitsuka N."/>
            <person name="Fukunaka R."/>
            <person name="Hamada M."/>
            <person name="Harada C."/>
            <person name="Hayashi A."/>
            <person name="Hijishita S."/>
            <person name="Honda M."/>
            <person name="Hosokawa S."/>
            <person name="Ichikawa Y."/>
            <person name="Idonuma A."/>
            <person name="Iijima M."/>
            <person name="Ikeda M."/>
            <person name="Ikeno M."/>
            <person name="Ito K."/>
            <person name="Ito S."/>
            <person name="Ito T."/>
            <person name="Ito Y."/>
            <person name="Ito Y."/>
            <person name="Iwabuchi A."/>
            <person name="Kamiya K."/>
            <person name="Karasawa W."/>
            <person name="Kurita K."/>
            <person name="Katagiri S."/>
            <person name="Kikuta A."/>
            <person name="Kobayashi H."/>
            <person name="Kobayashi N."/>
            <person name="Machita K."/>
            <person name="Maehara T."/>
            <person name="Masukawa M."/>
            <person name="Mizubayashi T."/>
            <person name="Mukai Y."/>
            <person name="Nagasaki H."/>
            <person name="Nagata Y."/>
            <person name="Naito S."/>
            <person name="Nakashima M."/>
            <person name="Nakama Y."/>
            <person name="Nakamichi Y."/>
            <person name="Nakamura M."/>
            <person name="Meguro A."/>
            <person name="Negishi M."/>
            <person name="Ohta I."/>
            <person name="Ohta T."/>
            <person name="Okamoto M."/>
            <person name="Ono N."/>
            <person name="Saji S."/>
            <person name="Sakaguchi M."/>
            <person name="Sakai K."/>
            <person name="Shibata M."/>
            <person name="Shimokawa T."/>
            <person name="Song J."/>
            <person name="Takazaki Y."/>
            <person name="Terasawa K."/>
            <person name="Tsugane M."/>
            <person name="Tsuji K."/>
            <person name="Ueda S."/>
            <person name="Waki K."/>
            <person name="Yamagata H."/>
            <person name="Yamamoto M."/>
            <person name="Yamamoto S."/>
            <person name="Yamane H."/>
            <person name="Yoshiki S."/>
            <person name="Yoshihara R."/>
            <person name="Yukawa K."/>
            <person name="Zhong H."/>
            <person name="Yano M."/>
            <person name="Yuan Q."/>
            <person name="Ouyang S."/>
            <person name="Liu J."/>
            <person name="Jones K.M."/>
            <person name="Gansberger K."/>
            <person name="Moffat K."/>
            <person name="Hill J."/>
            <person name="Bera J."/>
            <person name="Fadrosh D."/>
            <person name="Jin S."/>
            <person name="Johri S."/>
            <person name="Kim M."/>
            <person name="Overton L."/>
            <person name="Reardon M."/>
            <person name="Tsitrin T."/>
            <person name="Vuong H."/>
            <person name="Weaver B."/>
            <person name="Ciecko A."/>
            <person name="Tallon L."/>
            <person name="Jackson J."/>
            <person name="Pai G."/>
            <person name="Aken S.V."/>
            <person name="Utterback T."/>
            <person name="Reidmuller S."/>
            <person name="Feldblyum T."/>
            <person name="Hsiao J."/>
            <person name="Zismann V."/>
            <person name="Iobst S."/>
            <person name="de Vazeille A.R."/>
            <person name="Buell C.R."/>
            <person name="Ying K."/>
            <person name="Li Y."/>
            <person name="Lu T."/>
            <person name="Huang Y."/>
            <person name="Zhao Q."/>
            <person name="Feng Q."/>
            <person name="Zhang L."/>
            <person name="Zhu J."/>
            <person name="Weng Q."/>
            <person name="Mu J."/>
            <person name="Lu Y."/>
            <person name="Fan D."/>
            <person name="Liu Y."/>
            <person name="Guan J."/>
            <person name="Zhang Y."/>
            <person name="Yu S."/>
            <person name="Liu X."/>
            <person name="Zhang Y."/>
            <person name="Hong G."/>
            <person name="Han B."/>
            <person name="Choisne N."/>
            <person name="Demange N."/>
            <person name="Orjeda G."/>
            <person name="Samain S."/>
            <person name="Cattolico L."/>
            <person name="Pelletier E."/>
            <person name="Couloux A."/>
            <person name="Segurens B."/>
            <person name="Wincker P."/>
            <person name="D'Hont A."/>
            <person name="Scarpelli C."/>
            <person name="Weissenbach J."/>
            <person name="Salanoubat M."/>
            <person name="Quetier F."/>
            <person name="Yu Y."/>
            <person name="Kim H.R."/>
            <person name="Rambo T."/>
            <person name="Currie J."/>
            <person name="Collura K."/>
            <person name="Luo M."/>
            <person name="Yang T."/>
            <person name="Ammiraju J.S.S."/>
            <person name="Engler F."/>
            <person name="Soderlund C."/>
            <person name="Wing R.A."/>
            <person name="Palmer L.E."/>
            <person name="de la Bastide M."/>
            <person name="Spiegel L."/>
            <person name="Nascimento L."/>
            <person name="Zutavern T."/>
            <person name="O'Shaughnessy A."/>
            <person name="Dike S."/>
            <person name="Dedhia N."/>
            <person name="Preston R."/>
            <person name="Balija V."/>
            <person name="McCombie W.R."/>
            <person name="Chow T."/>
            <person name="Chen H."/>
            <person name="Chung M."/>
            <person name="Chen C."/>
            <person name="Shaw J."/>
            <person name="Wu H."/>
            <person name="Hsiao K."/>
            <person name="Chao Y."/>
            <person name="Chu M."/>
            <person name="Cheng C."/>
            <person name="Hour A."/>
            <person name="Lee P."/>
            <person name="Lin S."/>
            <person name="Lin Y."/>
            <person name="Liou J."/>
            <person name="Liu S."/>
            <person name="Hsing Y."/>
            <person name="Raghuvanshi S."/>
            <person name="Mohanty A."/>
            <person name="Bharti A.K."/>
            <person name="Gaur A."/>
            <person name="Gupta V."/>
            <person name="Kumar D."/>
            <person name="Ravi V."/>
            <person name="Vij S."/>
            <person name="Kapur A."/>
            <person name="Khurana P."/>
            <person name="Khurana P."/>
            <person name="Khurana J.P."/>
            <person name="Tyagi A.K."/>
            <person name="Gaikwad K."/>
            <person name="Singh A."/>
            <person name="Dalal V."/>
            <person name="Srivastava S."/>
            <person name="Dixit A."/>
            <person name="Pal A.K."/>
            <person name="Ghazi I.A."/>
            <person name="Yadav M."/>
            <person name="Pandit A."/>
            <person name="Bhargava A."/>
            <person name="Sureshbabu K."/>
            <person name="Batra K."/>
            <person name="Sharma T.R."/>
            <person name="Mohapatra T."/>
            <person name="Singh N.K."/>
            <person name="Messing J."/>
            <person name="Nelson A.B."/>
            <person name="Fuks G."/>
            <person name="Kavchok S."/>
            <person name="Keizer G."/>
            <person name="Linton E."/>
            <person name="Llaca V."/>
            <person name="Song R."/>
            <person name="Tanyolac B."/>
            <person name="Young S."/>
            <person name="Ho-Il K."/>
            <person name="Hahn J.H."/>
            <person name="Sangsakoo G."/>
            <person name="Vanavichit A."/>
            <person name="de Mattos Luiz.A.T."/>
            <person name="Zimmer P.D."/>
            <person name="Malone G."/>
            <person name="Dellagostin O."/>
            <person name="de Oliveira A.C."/>
            <person name="Bevan M."/>
            <person name="Bancroft I."/>
            <person name="Minx P."/>
            <person name="Cordum H."/>
            <person name="Wilson R."/>
            <person name="Cheng Z."/>
            <person name="Jin W."/>
            <person name="Jiang J."/>
            <person name="Leong S.A."/>
            <person name="Iwama H."/>
            <person name="Gojobori T."/>
            <person name="Itoh T."/>
            <person name="Niimura Y."/>
            <person name="Fujii Y."/>
            <person name="Habara T."/>
            <person name="Sakai H."/>
            <person name="Sato Y."/>
            <person name="Wilson G."/>
            <person name="Kumar K."/>
            <person name="McCouch S."/>
            <person name="Juretic N."/>
            <person name="Hoen D."/>
            <person name="Wright S."/>
            <person name="Bruskiewich R."/>
            <person name="Bureau T."/>
            <person name="Miyao A."/>
            <person name="Hirochika H."/>
            <person name="Nishikawa T."/>
            <person name="Kadowaki K."/>
            <person name="Sugiura M."/>
            <person name="Burr B."/>
            <person name="Sasaki T."/>
        </authorList>
    </citation>
    <scope>NUCLEOTIDE SEQUENCE [LARGE SCALE GENOMIC DNA]</scope>
    <source>
        <strain evidence="3">cv. Nipponbare</strain>
    </source>
</reference>
<accession>Q6YYR0</accession>
<proteinExistence type="predicted"/>
<reference evidence="3" key="2">
    <citation type="journal article" date="2008" name="Nucleic Acids Res.">
        <title>The rice annotation project database (RAP-DB): 2008 update.</title>
        <authorList>
            <consortium name="The rice annotation project (RAP)"/>
        </authorList>
    </citation>
    <scope>GENOME REANNOTATION</scope>
    <source>
        <strain evidence="3">cv. Nipponbare</strain>
    </source>
</reference>
<protein>
    <submittedName>
        <fullName evidence="2">Uncharacterized protein</fullName>
    </submittedName>
</protein>
<dbReference type="EMBL" id="AP005603">
    <property type="protein sequence ID" value="BAD03802.1"/>
    <property type="molecule type" value="Genomic_DNA"/>
</dbReference>
<evidence type="ECO:0000313" key="2">
    <source>
        <dbReference type="EMBL" id="BAD03802.1"/>
    </source>
</evidence>
<feature type="region of interest" description="Disordered" evidence="1">
    <location>
        <begin position="1"/>
        <end position="72"/>
    </location>
</feature>
<dbReference type="Proteomes" id="UP000000763">
    <property type="component" value="Chromosome 8"/>
</dbReference>
<gene>
    <name evidence="2" type="primary">B1047A05.41</name>
</gene>